<name>A0A179S9H9_9HYPH</name>
<dbReference type="OrthoDB" id="7998774at2"/>
<protein>
    <submittedName>
        <fullName evidence="1">Uncharacterized protein</fullName>
    </submittedName>
</protein>
<dbReference type="Proteomes" id="UP000078316">
    <property type="component" value="Unassembled WGS sequence"/>
</dbReference>
<sequence>MIVREIPARYRTPVVEAVQHALRDAVTVEDARARVAQFDLSTGKKRPAWYREERPDDSHGATLVSGAVLAWGRFASFEPWELFLWLDADRGTVVWREQL</sequence>
<gene>
    <name evidence="1" type="ORF">A5481_19350</name>
</gene>
<reference evidence="1 2" key="1">
    <citation type="submission" date="2016-04" db="EMBL/GenBank/DDBJ databases">
        <authorList>
            <person name="Evans L.H."/>
            <person name="Alamgir A."/>
            <person name="Owens N."/>
            <person name="Weber N.D."/>
            <person name="Virtaneva K."/>
            <person name="Barbian K."/>
            <person name="Babar A."/>
            <person name="Rosenke K."/>
        </authorList>
    </citation>
    <scope>NUCLEOTIDE SEQUENCE [LARGE SCALE GENOMIC DNA]</scope>
    <source>
        <strain evidence="1 2">PMB02</strain>
    </source>
</reference>
<dbReference type="EMBL" id="LWHQ01000038">
    <property type="protein sequence ID" value="OAS22551.1"/>
    <property type="molecule type" value="Genomic_DNA"/>
</dbReference>
<dbReference type="RefSeq" id="WP_048431801.1">
    <property type="nucleotide sequence ID" value="NZ_LWHQ01000038.1"/>
</dbReference>
<dbReference type="AlphaFoldDB" id="A0A179S9H9"/>
<evidence type="ECO:0000313" key="1">
    <source>
        <dbReference type="EMBL" id="OAS22551.1"/>
    </source>
</evidence>
<dbReference type="STRING" id="427683.A5481_19350"/>
<proteinExistence type="predicted"/>
<comment type="caution">
    <text evidence="1">The sequence shown here is derived from an EMBL/GenBank/DDBJ whole genome shotgun (WGS) entry which is preliminary data.</text>
</comment>
<evidence type="ECO:0000313" key="2">
    <source>
        <dbReference type="Proteomes" id="UP000078316"/>
    </source>
</evidence>
<organism evidence="1 2">
    <name type="scientific">Methylobacterium platani</name>
    <dbReference type="NCBI Taxonomy" id="427683"/>
    <lineage>
        <taxon>Bacteria</taxon>
        <taxon>Pseudomonadati</taxon>
        <taxon>Pseudomonadota</taxon>
        <taxon>Alphaproteobacteria</taxon>
        <taxon>Hyphomicrobiales</taxon>
        <taxon>Methylobacteriaceae</taxon>
        <taxon>Methylobacterium</taxon>
    </lineage>
</organism>
<accession>A0A179S9H9</accession>